<dbReference type="STRING" id="1547922.ISF6_1682"/>
<name>A0A0K8NUF7_PISS1</name>
<reference evidence="3 4" key="2">
    <citation type="journal article" date="2016" name="Science">
        <title>A bacterium that degrades and assimilates poly(ethylene terephthalate).</title>
        <authorList>
            <person name="Yoshida S."/>
            <person name="Hiraga K."/>
            <person name="Takehana T."/>
            <person name="Taniguchi I."/>
            <person name="Yamaji H."/>
            <person name="Maeda Y."/>
            <person name="Toyohara K."/>
            <person name="Miyamoto K."/>
            <person name="Kimura Y."/>
            <person name="Oda K."/>
        </authorList>
    </citation>
    <scope>NUCLEOTIDE SEQUENCE [LARGE SCALE GENOMIC DNA]</scope>
    <source>
        <strain evidence="4">NBRC 110686 / TISTR 2288 / 201-F6</strain>
    </source>
</reference>
<evidence type="ECO:0000256" key="1">
    <source>
        <dbReference type="SAM" id="MobiDB-lite"/>
    </source>
</evidence>
<feature type="region of interest" description="Disordered" evidence="1">
    <location>
        <begin position="1"/>
        <end position="23"/>
    </location>
</feature>
<reference evidence="4" key="1">
    <citation type="submission" date="2015-07" db="EMBL/GenBank/DDBJ databases">
        <title>Discovery of a poly(ethylene terephthalate assimilation.</title>
        <authorList>
            <person name="Yoshida S."/>
            <person name="Hiraga K."/>
            <person name="Takehana T."/>
            <person name="Taniguchi I."/>
            <person name="Yamaji H."/>
            <person name="Maeda Y."/>
            <person name="Toyohara K."/>
            <person name="Miyamoto K."/>
            <person name="Kimura Y."/>
            <person name="Oda K."/>
        </authorList>
    </citation>
    <scope>NUCLEOTIDE SEQUENCE [LARGE SCALE GENOMIC DNA]</scope>
    <source>
        <strain evidence="4">NBRC 110686 / TISTR 2288 / 201-F6</strain>
    </source>
</reference>
<feature type="region of interest" description="Disordered" evidence="1">
    <location>
        <begin position="46"/>
        <end position="65"/>
    </location>
</feature>
<dbReference type="Proteomes" id="UP000037660">
    <property type="component" value="Unassembled WGS sequence"/>
</dbReference>
<organism evidence="3 4">
    <name type="scientific">Piscinibacter sakaiensis</name>
    <name type="common">Ideonella sakaiensis</name>
    <dbReference type="NCBI Taxonomy" id="1547922"/>
    <lineage>
        <taxon>Bacteria</taxon>
        <taxon>Pseudomonadati</taxon>
        <taxon>Pseudomonadota</taxon>
        <taxon>Betaproteobacteria</taxon>
        <taxon>Burkholderiales</taxon>
        <taxon>Sphaerotilaceae</taxon>
        <taxon>Piscinibacter</taxon>
    </lineage>
</organism>
<evidence type="ECO:0000313" key="3">
    <source>
        <dbReference type="EMBL" id="GAP33904.1"/>
    </source>
</evidence>
<evidence type="ECO:0000259" key="2">
    <source>
        <dbReference type="Pfam" id="PF13670"/>
    </source>
</evidence>
<comment type="caution">
    <text evidence="3">The sequence shown here is derived from an EMBL/GenBank/DDBJ whole genome shotgun (WGS) entry which is preliminary data.</text>
</comment>
<protein>
    <recommendedName>
        <fullName evidence="2">PepSY domain-containing protein</fullName>
    </recommendedName>
</protein>
<dbReference type="Pfam" id="PF13670">
    <property type="entry name" value="PepSY_2"/>
    <property type="match status" value="1"/>
</dbReference>
<proteinExistence type="predicted"/>
<dbReference type="EMBL" id="BBYR01000003">
    <property type="protein sequence ID" value="GAP33904.1"/>
    <property type="molecule type" value="Genomic_DNA"/>
</dbReference>
<dbReference type="AlphaFoldDB" id="A0A0K8NUF7"/>
<sequence length="132" mass="13775">MPRAPFPSSSPWPATAARGQRRSGRAAAAGLAALGIAAAVALAGPSAAQAPVPAPATAPAAAPSPAAGMDFAQLLQRLSAQGYHDVTEIERKGDKLVEVTLRERDGTRVELLLDARSGEVLRREAKRDKRHH</sequence>
<feature type="domain" description="PepSY" evidence="2">
    <location>
        <begin position="36"/>
        <end position="124"/>
    </location>
</feature>
<feature type="compositionally biased region" description="Pro residues" evidence="1">
    <location>
        <begin position="1"/>
        <end position="10"/>
    </location>
</feature>
<dbReference type="InterPro" id="IPR025711">
    <property type="entry name" value="PepSY"/>
</dbReference>
<dbReference type="RefSeq" id="WP_054018064.1">
    <property type="nucleotide sequence ID" value="NZ_BBYR01000003.1"/>
</dbReference>
<accession>A0A0K8NUF7</accession>
<dbReference type="OrthoDB" id="8797209at2"/>
<evidence type="ECO:0000313" key="4">
    <source>
        <dbReference type="Proteomes" id="UP000037660"/>
    </source>
</evidence>
<keyword evidence="4" id="KW-1185">Reference proteome</keyword>
<gene>
    <name evidence="3" type="ORF">ISF6_1682</name>
</gene>